<feature type="transmembrane region" description="Helical" evidence="8">
    <location>
        <begin position="196"/>
        <end position="216"/>
    </location>
</feature>
<evidence type="ECO:0000256" key="8">
    <source>
        <dbReference type="SAM" id="Phobius"/>
    </source>
</evidence>
<dbReference type="PANTHER" id="PTHR22926">
    <property type="entry name" value="PHOSPHO-N-ACETYLMURAMOYL-PENTAPEPTIDE-TRANSFERASE"/>
    <property type="match status" value="1"/>
</dbReference>
<keyword evidence="7" id="KW-0460">Magnesium</keyword>
<dbReference type="AlphaFoldDB" id="A0A7Z0IJ21"/>
<dbReference type="CDD" id="cd06853">
    <property type="entry name" value="GT_WecA_like"/>
    <property type="match status" value="1"/>
</dbReference>
<evidence type="ECO:0000256" key="6">
    <source>
        <dbReference type="ARBA" id="ARBA00023136"/>
    </source>
</evidence>
<evidence type="ECO:0000313" key="10">
    <source>
        <dbReference type="Proteomes" id="UP000539111"/>
    </source>
</evidence>
<dbReference type="EMBL" id="JACBZP010000001">
    <property type="protein sequence ID" value="NYI68976.1"/>
    <property type="molecule type" value="Genomic_DNA"/>
</dbReference>
<keyword evidence="10" id="KW-1185">Reference proteome</keyword>
<accession>A0A7Z0IJ21</accession>
<comment type="cofactor">
    <cofactor evidence="7">
        <name>Mg(2+)</name>
        <dbReference type="ChEBI" id="CHEBI:18420"/>
    </cofactor>
</comment>
<feature type="transmembrane region" description="Helical" evidence="8">
    <location>
        <begin position="311"/>
        <end position="332"/>
    </location>
</feature>
<feature type="transmembrane region" description="Helical" evidence="8">
    <location>
        <begin position="108"/>
        <end position="128"/>
    </location>
</feature>
<dbReference type="InterPro" id="IPR000715">
    <property type="entry name" value="Glycosyl_transferase_4"/>
</dbReference>
<keyword evidence="3 9" id="KW-0808">Transferase</keyword>
<dbReference type="GO" id="GO:0005886">
    <property type="term" value="C:plasma membrane"/>
    <property type="evidence" value="ECO:0007669"/>
    <property type="project" value="UniProtKB-SubCell"/>
</dbReference>
<dbReference type="RefSeq" id="WP_179429244.1">
    <property type="nucleotide sequence ID" value="NZ_JACBZP010000001.1"/>
</dbReference>
<dbReference type="EC" id="2.7.8.33" evidence="9"/>
<evidence type="ECO:0000256" key="5">
    <source>
        <dbReference type="ARBA" id="ARBA00022989"/>
    </source>
</evidence>
<keyword evidence="2" id="KW-1003">Cell membrane</keyword>
<dbReference type="GO" id="GO:0036380">
    <property type="term" value="F:UDP-N-acetylglucosamine-undecaprenyl-phosphate N-acetylglucosaminephosphotransferase activity"/>
    <property type="evidence" value="ECO:0007669"/>
    <property type="project" value="UniProtKB-EC"/>
</dbReference>
<reference evidence="9 10" key="1">
    <citation type="submission" date="2020-07" db="EMBL/GenBank/DDBJ databases">
        <title>Sequencing the genomes of 1000 actinobacteria strains.</title>
        <authorList>
            <person name="Klenk H.-P."/>
        </authorList>
    </citation>
    <scope>NUCLEOTIDE SEQUENCE [LARGE SCALE GENOMIC DNA]</scope>
    <source>
        <strain evidence="9 10">DSM 26341</strain>
    </source>
</reference>
<feature type="binding site" evidence="7">
    <location>
        <position position="157"/>
    </location>
    <ligand>
        <name>Mg(2+)</name>
        <dbReference type="ChEBI" id="CHEBI:18420"/>
    </ligand>
</feature>
<name>A0A7Z0IJ21_9MICO</name>
<dbReference type="PANTHER" id="PTHR22926:SF3">
    <property type="entry name" value="UNDECAPRENYL-PHOSPHATE ALPHA-N-ACETYLGLUCOSAMINYL 1-PHOSPHATE TRANSFERASE"/>
    <property type="match status" value="1"/>
</dbReference>
<evidence type="ECO:0000256" key="7">
    <source>
        <dbReference type="PIRSR" id="PIRSR600715-1"/>
    </source>
</evidence>
<feature type="transmembrane region" description="Helical" evidence="8">
    <location>
        <begin position="263"/>
        <end position="282"/>
    </location>
</feature>
<evidence type="ECO:0000313" key="9">
    <source>
        <dbReference type="EMBL" id="NYI68976.1"/>
    </source>
</evidence>
<feature type="transmembrane region" description="Helical" evidence="8">
    <location>
        <begin position="338"/>
        <end position="358"/>
    </location>
</feature>
<comment type="subcellular location">
    <subcellularLocation>
        <location evidence="1">Cell membrane</location>
        <topology evidence="1">Multi-pass membrane protein</topology>
    </subcellularLocation>
</comment>
<feature type="transmembrane region" description="Helical" evidence="8">
    <location>
        <begin position="79"/>
        <end position="96"/>
    </location>
</feature>
<organism evidence="9 10">
    <name type="scientific">Spelaeicoccus albus</name>
    <dbReference type="NCBI Taxonomy" id="1280376"/>
    <lineage>
        <taxon>Bacteria</taxon>
        <taxon>Bacillati</taxon>
        <taxon>Actinomycetota</taxon>
        <taxon>Actinomycetes</taxon>
        <taxon>Micrococcales</taxon>
        <taxon>Brevibacteriaceae</taxon>
        <taxon>Spelaeicoccus</taxon>
    </lineage>
</organism>
<proteinExistence type="predicted"/>
<dbReference type="GO" id="GO:0046872">
    <property type="term" value="F:metal ion binding"/>
    <property type="evidence" value="ECO:0007669"/>
    <property type="project" value="UniProtKB-KW"/>
</dbReference>
<keyword evidence="6 8" id="KW-0472">Membrane</keyword>
<feature type="transmembrane region" description="Helical" evidence="8">
    <location>
        <begin position="140"/>
        <end position="159"/>
    </location>
</feature>
<dbReference type="GO" id="GO:0044038">
    <property type="term" value="P:cell wall macromolecule biosynthetic process"/>
    <property type="evidence" value="ECO:0007669"/>
    <property type="project" value="TreeGrafter"/>
</dbReference>
<sequence>MRAYLFILLIAAAGSYLATPMVRRVAERAHVFTPLRARDIHKVPIPRLGGVAMLLGVAVAFAIASQMRFLGQLFTDSSAPLGVLGAATMVCLLGVLDDIWDLNWMTKLAGQVLAAGFMAWHGVQLVSLPIGGVTVGSSRMSLILTIFVVVLTINAINFVDGLDGLAAGIVAIGGGAFFFYTYFLTKDARPDDLSNLASMTIAALVGACIGFLPHNFHPARIFMGDSGSMLIGLLLAASATAVTGQVDPSIISQARAIPTFLPVLLPIAVLLLPLTDMALAVARRLLKGQSPFSADKLHLHHRMLGLGHSHLQAVVLMYSWVAIVAFGSVSFLVLPWQLVLSLCVVAAAITVVLTFAPLRHRLRLPRRRAAAEETPATSRRNETSGV</sequence>
<keyword evidence="5 8" id="KW-1133">Transmembrane helix</keyword>
<dbReference type="Proteomes" id="UP000539111">
    <property type="component" value="Unassembled WGS sequence"/>
</dbReference>
<evidence type="ECO:0000256" key="1">
    <source>
        <dbReference type="ARBA" id="ARBA00004651"/>
    </source>
</evidence>
<dbReference type="Pfam" id="PF00953">
    <property type="entry name" value="Glycos_transf_4"/>
    <property type="match status" value="1"/>
</dbReference>
<dbReference type="GO" id="GO:0071555">
    <property type="term" value="P:cell wall organization"/>
    <property type="evidence" value="ECO:0007669"/>
    <property type="project" value="TreeGrafter"/>
</dbReference>
<evidence type="ECO:0000256" key="4">
    <source>
        <dbReference type="ARBA" id="ARBA00022692"/>
    </source>
</evidence>
<dbReference type="GO" id="GO:0009103">
    <property type="term" value="P:lipopolysaccharide biosynthetic process"/>
    <property type="evidence" value="ECO:0007669"/>
    <property type="project" value="TreeGrafter"/>
</dbReference>
<evidence type="ECO:0000256" key="3">
    <source>
        <dbReference type="ARBA" id="ARBA00022679"/>
    </source>
</evidence>
<protein>
    <submittedName>
        <fullName evidence="9">UDP-GlcNAc:undecaprenyl-phosphate GlcNAc-1-phosphate transferase</fullName>
        <ecNumber evidence="9">2.7.8.33</ecNumber>
    </submittedName>
</protein>
<feature type="transmembrane region" description="Helical" evidence="8">
    <location>
        <begin position="165"/>
        <end position="184"/>
    </location>
</feature>
<comment type="caution">
    <text evidence="9">The sequence shown here is derived from an EMBL/GenBank/DDBJ whole genome shotgun (WGS) entry which is preliminary data.</text>
</comment>
<feature type="binding site" evidence="7">
    <location>
        <position position="225"/>
    </location>
    <ligand>
        <name>Mg(2+)</name>
        <dbReference type="ChEBI" id="CHEBI:18420"/>
    </ligand>
</feature>
<feature type="transmembrane region" description="Helical" evidence="8">
    <location>
        <begin position="48"/>
        <end position="67"/>
    </location>
</feature>
<gene>
    <name evidence="9" type="ORF">BJY26_003282</name>
</gene>
<keyword evidence="4 8" id="KW-0812">Transmembrane</keyword>
<keyword evidence="7" id="KW-0479">Metal-binding</keyword>
<evidence type="ECO:0000256" key="2">
    <source>
        <dbReference type="ARBA" id="ARBA00022475"/>
    </source>
</evidence>